<gene>
    <name evidence="8" type="primary">hddA</name>
    <name evidence="8" type="ORF">NIDE3425</name>
</gene>
<dbReference type="Proteomes" id="UP000001660">
    <property type="component" value="Chromosome"/>
</dbReference>
<dbReference type="PIRSF" id="PIRSF036406">
    <property type="entry name" value="Hept_kin"/>
    <property type="match status" value="1"/>
</dbReference>
<dbReference type="InterPro" id="IPR052203">
    <property type="entry name" value="GHMP_Kinase-Related"/>
</dbReference>
<sequence>MIVRARAPLRLGLAGGGTDVPPFCDLYGGVVLNATIDRYAYATIETVNSSRVKFVATDQNINYEAEASHYLPHDGVLDLHKGVYNRIMKEFHHGTPVPLTLTTYCDAPAGSGLGSSSTLVVTMIKVFVELLNLPLGEYDIAHLAYEIERHDVGLHGGKQDQYAATFGGFNFIEFYAKDRVIVNPLRVKNWIISELEASLVLFYTGVSRSSAVIIEKQRQNVASREEAPLAALHQLKQEAVLMKESVLKGDFAGFARSMEMSWHSKKQTATLISNPHIDEIYALAKKAGARAGKVSGAGGGGYMMFIVDPARKMDVVRALRSVGPDVFNCQFTKHGTQGWRVE</sequence>
<dbReference type="GO" id="GO:0005524">
    <property type="term" value="F:ATP binding"/>
    <property type="evidence" value="ECO:0007669"/>
    <property type="project" value="UniProtKB-KW"/>
</dbReference>
<comment type="similarity">
    <text evidence="5">Belongs to the GHMP kinase family.</text>
</comment>
<evidence type="ECO:0000256" key="5">
    <source>
        <dbReference type="ARBA" id="ARBA00038121"/>
    </source>
</evidence>
<dbReference type="PANTHER" id="PTHR32463:SF0">
    <property type="entry name" value="L-FUCOSE KINASE"/>
    <property type="match status" value="1"/>
</dbReference>
<dbReference type="GO" id="GO:0050201">
    <property type="term" value="F:fucokinase activity"/>
    <property type="evidence" value="ECO:0007669"/>
    <property type="project" value="TreeGrafter"/>
</dbReference>
<evidence type="ECO:0000313" key="8">
    <source>
        <dbReference type="EMBL" id="CBK43111.1"/>
    </source>
</evidence>
<dbReference type="eggNOG" id="COG2605">
    <property type="taxonomic scope" value="Bacteria"/>
</dbReference>
<dbReference type="InterPro" id="IPR001174">
    <property type="entry name" value="HddA/FKP"/>
</dbReference>
<keyword evidence="9" id="KW-1185">Reference proteome</keyword>
<dbReference type="InterPro" id="IPR036554">
    <property type="entry name" value="GHMP_kinase_C_sf"/>
</dbReference>
<evidence type="ECO:0000256" key="3">
    <source>
        <dbReference type="ARBA" id="ARBA00022777"/>
    </source>
</evidence>
<dbReference type="InterPro" id="IPR006204">
    <property type="entry name" value="GHMP_kinase_N_dom"/>
</dbReference>
<dbReference type="STRING" id="330214.NIDE3425"/>
<dbReference type="SUPFAM" id="SSF54211">
    <property type="entry name" value="Ribosomal protein S5 domain 2-like"/>
    <property type="match status" value="1"/>
</dbReference>
<keyword evidence="4" id="KW-0067">ATP-binding</keyword>
<dbReference type="PRINTS" id="PR00960">
    <property type="entry name" value="LMBPPROTEIN"/>
</dbReference>
<accession>D8PIM4</accession>
<evidence type="ECO:0000313" key="9">
    <source>
        <dbReference type="Proteomes" id="UP000001660"/>
    </source>
</evidence>
<dbReference type="InterPro" id="IPR014606">
    <property type="entry name" value="Heptose_7-P_kinase"/>
</dbReference>
<dbReference type="PANTHER" id="PTHR32463">
    <property type="entry name" value="L-FUCOSE KINASE"/>
    <property type="match status" value="1"/>
</dbReference>
<dbReference type="InterPro" id="IPR020568">
    <property type="entry name" value="Ribosomal_Su5_D2-typ_SF"/>
</dbReference>
<evidence type="ECO:0000256" key="2">
    <source>
        <dbReference type="ARBA" id="ARBA00022741"/>
    </source>
</evidence>
<evidence type="ECO:0000256" key="4">
    <source>
        <dbReference type="ARBA" id="ARBA00022840"/>
    </source>
</evidence>
<evidence type="ECO:0000256" key="1">
    <source>
        <dbReference type="ARBA" id="ARBA00022679"/>
    </source>
</evidence>
<feature type="domain" description="GHMP kinase C-terminal" evidence="7">
    <location>
        <begin position="242"/>
        <end position="324"/>
    </location>
</feature>
<organism evidence="8 9">
    <name type="scientific">Nitrospira defluvii</name>
    <dbReference type="NCBI Taxonomy" id="330214"/>
    <lineage>
        <taxon>Bacteria</taxon>
        <taxon>Pseudomonadati</taxon>
        <taxon>Nitrospirota</taxon>
        <taxon>Nitrospiria</taxon>
        <taxon>Nitrospirales</taxon>
        <taxon>Nitrospiraceae</taxon>
        <taxon>Nitrospira</taxon>
    </lineage>
</organism>
<feature type="domain" description="GHMP kinase N-terminal" evidence="6">
    <location>
        <begin position="79"/>
        <end position="168"/>
    </location>
</feature>
<dbReference type="Gene3D" id="3.30.230.120">
    <property type="match status" value="1"/>
</dbReference>
<keyword evidence="1" id="KW-0808">Transferase</keyword>
<name>D8PIM4_9BACT</name>
<dbReference type="HOGENOM" id="CLU_048558_1_0_0"/>
<evidence type="ECO:0000259" key="6">
    <source>
        <dbReference type="Pfam" id="PF00288"/>
    </source>
</evidence>
<dbReference type="InterPro" id="IPR013750">
    <property type="entry name" value="GHMP_kinase_C_dom"/>
</dbReference>
<reference evidence="8 9" key="1">
    <citation type="journal article" date="2010" name="Proc. Natl. Acad. Sci. U.S.A.">
        <title>A Nitrospira metagenome illuminates the physiology and evolution of globally important nitrite-oxidizing bacteria.</title>
        <authorList>
            <person name="Lucker S."/>
            <person name="Wagner M."/>
            <person name="Maixner F."/>
            <person name="Pelletier E."/>
            <person name="Koch H."/>
            <person name="Vacherie B."/>
            <person name="Rattei T."/>
            <person name="Sinninghe Damste J."/>
            <person name="Spieck E."/>
            <person name="Le Paslier D."/>
            <person name="Daims H."/>
        </authorList>
    </citation>
    <scope>NUCLEOTIDE SEQUENCE [LARGE SCALE GENOMIC DNA]</scope>
</reference>
<dbReference type="SUPFAM" id="SSF55060">
    <property type="entry name" value="GHMP Kinase, C-terminal domain"/>
    <property type="match status" value="1"/>
</dbReference>
<evidence type="ECO:0000259" key="7">
    <source>
        <dbReference type="Pfam" id="PF08544"/>
    </source>
</evidence>
<protein>
    <submittedName>
        <fullName evidence="8">D-glycero-D-manno-heptose 7-phosphate kinase</fullName>
    </submittedName>
</protein>
<dbReference type="EMBL" id="FP929003">
    <property type="protein sequence ID" value="CBK43111.1"/>
    <property type="molecule type" value="Genomic_DNA"/>
</dbReference>
<dbReference type="Pfam" id="PF08544">
    <property type="entry name" value="GHMP_kinases_C"/>
    <property type="match status" value="1"/>
</dbReference>
<dbReference type="GO" id="GO:0042352">
    <property type="term" value="P:GDP-L-fucose salvage"/>
    <property type="evidence" value="ECO:0007669"/>
    <property type="project" value="TreeGrafter"/>
</dbReference>
<dbReference type="AlphaFoldDB" id="D8PIM4"/>
<dbReference type="KEGG" id="nde:NIDE3425"/>
<proteinExistence type="inferred from homology"/>
<dbReference type="OrthoDB" id="9812992at2"/>
<keyword evidence="3 8" id="KW-0418">Kinase</keyword>
<dbReference type="Pfam" id="PF00288">
    <property type="entry name" value="GHMP_kinases_N"/>
    <property type="match status" value="1"/>
</dbReference>
<keyword evidence="2" id="KW-0547">Nucleotide-binding</keyword>